<proteinExistence type="predicted"/>
<dbReference type="EMBL" id="FNBZ01000003">
    <property type="protein sequence ID" value="SDG34592.1"/>
    <property type="molecule type" value="Genomic_DNA"/>
</dbReference>
<sequence length="69" mass="7541">MPIENSPPSKVAKKVGIRVVAIIAFIIVAIFVGFNLNHLQTQRELQSGQVDPRDAPKSPTDLQAPRPKP</sequence>
<keyword evidence="2" id="KW-0812">Transmembrane</keyword>
<keyword evidence="4" id="KW-1185">Reference proteome</keyword>
<evidence type="ECO:0000256" key="1">
    <source>
        <dbReference type="SAM" id="MobiDB-lite"/>
    </source>
</evidence>
<dbReference type="Proteomes" id="UP000199468">
    <property type="component" value="Unassembled WGS sequence"/>
</dbReference>
<accession>A0ABY0NYM9</accession>
<organism evidence="3 4">
    <name type="scientific">Bosea robiniae</name>
    <dbReference type="NCBI Taxonomy" id="1036780"/>
    <lineage>
        <taxon>Bacteria</taxon>
        <taxon>Pseudomonadati</taxon>
        <taxon>Pseudomonadota</taxon>
        <taxon>Alphaproteobacteria</taxon>
        <taxon>Hyphomicrobiales</taxon>
        <taxon>Boseaceae</taxon>
        <taxon>Bosea</taxon>
    </lineage>
</organism>
<comment type="caution">
    <text evidence="3">The sequence shown here is derived from an EMBL/GenBank/DDBJ whole genome shotgun (WGS) entry which is preliminary data.</text>
</comment>
<protein>
    <submittedName>
        <fullName evidence="3">Uncharacterized protein</fullName>
    </submittedName>
</protein>
<reference evidence="3 4" key="1">
    <citation type="submission" date="2016-10" db="EMBL/GenBank/DDBJ databases">
        <authorList>
            <person name="Varghese N."/>
            <person name="Submissions S."/>
        </authorList>
    </citation>
    <scope>NUCLEOTIDE SEQUENCE [LARGE SCALE GENOMIC DNA]</scope>
    <source>
        <strain evidence="3 4">DSM 26672</strain>
    </source>
</reference>
<evidence type="ECO:0000313" key="4">
    <source>
        <dbReference type="Proteomes" id="UP000199468"/>
    </source>
</evidence>
<feature type="region of interest" description="Disordered" evidence="1">
    <location>
        <begin position="44"/>
        <end position="69"/>
    </location>
</feature>
<keyword evidence="2" id="KW-0472">Membrane</keyword>
<feature type="transmembrane region" description="Helical" evidence="2">
    <location>
        <begin position="15"/>
        <end position="36"/>
    </location>
</feature>
<keyword evidence="2" id="KW-1133">Transmembrane helix</keyword>
<evidence type="ECO:0000313" key="3">
    <source>
        <dbReference type="EMBL" id="SDG34592.1"/>
    </source>
</evidence>
<dbReference type="RefSeq" id="WP_091857103.1">
    <property type="nucleotide sequence ID" value="NZ_FNBZ01000003.1"/>
</dbReference>
<evidence type="ECO:0000256" key="2">
    <source>
        <dbReference type="SAM" id="Phobius"/>
    </source>
</evidence>
<name>A0ABY0NYM9_9HYPH</name>
<gene>
    <name evidence="3" type="ORF">SAMN05421844_103596</name>
</gene>